<dbReference type="InterPro" id="IPR008040">
    <property type="entry name" value="Hydant_A_N"/>
</dbReference>
<dbReference type="Gene3D" id="3.40.1610.10">
    <property type="entry name" value="CV3147-like domain"/>
    <property type="match status" value="1"/>
</dbReference>
<dbReference type="GO" id="GO:0016787">
    <property type="term" value="F:hydrolase activity"/>
    <property type="evidence" value="ECO:0007669"/>
    <property type="project" value="InterPro"/>
</dbReference>
<dbReference type="SUPFAM" id="SSF160991">
    <property type="entry name" value="CV3147-like"/>
    <property type="match status" value="1"/>
</dbReference>
<dbReference type="InterPro" id="IPR010318">
    <property type="entry name" value="S-Me-THD_N"/>
</dbReference>
<proteinExistence type="predicted"/>
<dbReference type="SUPFAM" id="SSF53067">
    <property type="entry name" value="Actin-like ATPase domain"/>
    <property type="match status" value="2"/>
</dbReference>
<dbReference type="Gene3D" id="3.30.420.40">
    <property type="match status" value="1"/>
</dbReference>
<dbReference type="Pfam" id="PF06032">
    <property type="entry name" value="S-Me-THD_N"/>
    <property type="match status" value="1"/>
</dbReference>
<dbReference type="InterPro" id="IPR045079">
    <property type="entry name" value="Oxoprolinase-like"/>
</dbReference>
<evidence type="ECO:0000259" key="2">
    <source>
        <dbReference type="Pfam" id="PF05378"/>
    </source>
</evidence>
<dbReference type="GeneID" id="91098214"/>
<dbReference type="InterPro" id="IPR043129">
    <property type="entry name" value="ATPase_NBD"/>
</dbReference>
<dbReference type="InterPro" id="IPR027479">
    <property type="entry name" value="S-Me-THD_N_sf"/>
</dbReference>
<evidence type="ECO:0000313" key="5">
    <source>
        <dbReference type="EMBL" id="WWC92587.1"/>
    </source>
</evidence>
<evidence type="ECO:0008006" key="7">
    <source>
        <dbReference type="Google" id="ProtNLM"/>
    </source>
</evidence>
<dbReference type="Proteomes" id="UP001355207">
    <property type="component" value="Chromosome 10"/>
</dbReference>
<dbReference type="Pfam" id="PF20906">
    <property type="entry name" value="S-Me-THD_C"/>
    <property type="match status" value="1"/>
</dbReference>
<dbReference type="Pfam" id="PF05378">
    <property type="entry name" value="Hydant_A_N"/>
    <property type="match status" value="1"/>
</dbReference>
<evidence type="ECO:0000259" key="1">
    <source>
        <dbReference type="Pfam" id="PF01968"/>
    </source>
</evidence>
<accession>A0AAX4K4V3</accession>
<feature type="domain" description="S-Me-THD-like C-terminal" evidence="4">
    <location>
        <begin position="773"/>
        <end position="986"/>
    </location>
</feature>
<dbReference type="InterPro" id="IPR024071">
    <property type="entry name" value="S-Me-THD_C_sf"/>
</dbReference>
<gene>
    <name evidence="5" type="ORF">L201_007546</name>
</gene>
<dbReference type="Pfam" id="PF01968">
    <property type="entry name" value="Hydantoinase_A"/>
    <property type="match status" value="1"/>
</dbReference>
<feature type="domain" description="Hydantoinase A/oxoprolinase" evidence="1">
    <location>
        <begin position="207"/>
        <end position="385"/>
    </location>
</feature>
<organism evidence="5 6">
    <name type="scientific">Kwoniella dendrophila CBS 6074</name>
    <dbReference type="NCBI Taxonomy" id="1295534"/>
    <lineage>
        <taxon>Eukaryota</taxon>
        <taxon>Fungi</taxon>
        <taxon>Dikarya</taxon>
        <taxon>Basidiomycota</taxon>
        <taxon>Agaricomycotina</taxon>
        <taxon>Tremellomycetes</taxon>
        <taxon>Tremellales</taxon>
        <taxon>Cryptococcaceae</taxon>
        <taxon>Kwoniella</taxon>
    </lineage>
</organism>
<feature type="domain" description="Hydantoinase/oxoprolinase N-terminal" evidence="2">
    <location>
        <begin position="9"/>
        <end position="187"/>
    </location>
</feature>
<dbReference type="AlphaFoldDB" id="A0AAX4K4V3"/>
<name>A0AAX4K4V3_9TREE</name>
<dbReference type="EMBL" id="CP144107">
    <property type="protein sequence ID" value="WWC92587.1"/>
    <property type="molecule type" value="Genomic_DNA"/>
</dbReference>
<dbReference type="RefSeq" id="XP_066079349.1">
    <property type="nucleotide sequence ID" value="XM_066223252.1"/>
</dbReference>
<evidence type="ECO:0000259" key="4">
    <source>
        <dbReference type="Pfam" id="PF20906"/>
    </source>
</evidence>
<dbReference type="Gene3D" id="2.40.390.10">
    <property type="entry name" value="CV3147-like"/>
    <property type="match status" value="1"/>
</dbReference>
<reference evidence="5 6" key="1">
    <citation type="submission" date="2024-01" db="EMBL/GenBank/DDBJ databases">
        <title>Comparative genomics of Cryptococcus and Kwoniella reveals pathogenesis evolution and contrasting modes of karyotype evolution via chromosome fusion or intercentromeric recombination.</title>
        <authorList>
            <person name="Coelho M.A."/>
            <person name="David-Palma M."/>
            <person name="Shea T."/>
            <person name="Bowers K."/>
            <person name="McGinley-Smith S."/>
            <person name="Mohammad A.W."/>
            <person name="Gnirke A."/>
            <person name="Yurkov A.M."/>
            <person name="Nowrousian M."/>
            <person name="Sun S."/>
            <person name="Cuomo C.A."/>
            <person name="Heitman J."/>
        </authorList>
    </citation>
    <scope>NUCLEOTIDE SEQUENCE [LARGE SCALE GENOMIC DNA]</scope>
    <source>
        <strain evidence="5 6">CBS 6074</strain>
    </source>
</reference>
<protein>
    <recommendedName>
        <fullName evidence="7">Hydantoinase</fullName>
    </recommendedName>
</protein>
<dbReference type="PANTHER" id="PTHR11365:SF10">
    <property type="entry name" value="HYDANTOINASE_OXOPROLINASE"/>
    <property type="match status" value="1"/>
</dbReference>
<keyword evidence="6" id="KW-1185">Reference proteome</keyword>
<feature type="domain" description="S-Me-THD N-terminal" evidence="3">
    <location>
        <begin position="609"/>
        <end position="768"/>
    </location>
</feature>
<dbReference type="InterPro" id="IPR002821">
    <property type="entry name" value="Hydantoinase_A"/>
</dbReference>
<dbReference type="PANTHER" id="PTHR11365">
    <property type="entry name" value="5-OXOPROLINASE RELATED"/>
    <property type="match status" value="1"/>
</dbReference>
<dbReference type="FunFam" id="3.40.1610.10:FF:000001">
    <property type="entry name" value="Hydantoinase, putative"/>
    <property type="match status" value="1"/>
</dbReference>
<dbReference type="InterPro" id="IPR048350">
    <property type="entry name" value="S-Me-THD-like_C"/>
</dbReference>
<sequence>MTVAHKTLRVGVDVGGTNTDAVILDLTPGTTTPVLASFKSPTTPDVTVGIQKAIQGCLEKSSSDKSRIEAISIGTTSFVNSLVERDTSKLEKVGVIRLCGPHSRLCPPFVSFPYELRAVLEGPAWMVDGGLQVDGRELSSVNVQEIRSVCAELKKQGIKSVAVSGIYSPIDHHYKQEELVRDILQREIPDTEVTISKEVANIGILERENATILNASLLAFAKVAVAGFRASLKALDLDIPLFLTSNDGTLMTCDQAEHFPIKTFSSGPTNSMRGANFLAGLANGGAKKETALVIDVGGTTTEVGVLLPTGFPRQAGARHELCGVPLNFSMPHVHSIGLGGGSRVRTIEGGKVTVGPDSVGYRIDQSIAFGGETLTTTDIVVAAGKAKDVGDANLVKNIPSDTIAAAQTRMKTMIELALESMKTSTQDVPVYLVGGGAILVPDTLQGVSQVRRFPFFDAANAVGAACAQVSGVIDTFEDTSITPLAEVRKSVEQRAIDKAVDAGADRAKTTVVESELIPIAYTTGRARFYVKAAGPWTGAPVTHITPPASAIKDSSIQKELASIEVEPIAPANVGKGLLLKPDIQITPQFIIEYKPQITSEKEWVLSEIDTEWIATGCYILGCGGGGSPYSKALALREIIRAGGKIRIVDLKSMEDDGLVIWGGGLGSPEVSQERLVTEEYNEAVAELMKFLRMDKCAALAALEIGGGNGMISMITGATTYMDIPILDGDFMGRAYPTGWQTSPNVYDLSGRGEMLLPSALASGDGTFMTKSRTDREVDSVQRASCVEMGTHAGCALRPLTKPQCEQAMIKNTVSQAWRLGRAVALANHQSNVGNIGKVLVEALGGKSCAKVLFSGKVTSVDRRMYKGHTVGEIVIQALKADEEEDEDPANLKEKFEGGMTIPFKNENLMCQHEVNGVTTITAGVPDLISVIDSQTGEALGTPDYKYGLRVMVVGVTAAPQWTDTPRGLELGGLNAFGYEGIPYQPIGVYVKPASVIDEYGGQ</sequence>
<evidence type="ECO:0000259" key="3">
    <source>
        <dbReference type="Pfam" id="PF06032"/>
    </source>
</evidence>
<evidence type="ECO:0000313" key="6">
    <source>
        <dbReference type="Proteomes" id="UP001355207"/>
    </source>
</evidence>